<dbReference type="GO" id="GO:0051607">
    <property type="term" value="P:defense response to virus"/>
    <property type="evidence" value="ECO:0007669"/>
    <property type="project" value="UniProtKB-KW"/>
</dbReference>
<keyword evidence="6" id="KW-0378">Hydrolase</keyword>
<dbReference type="GO" id="GO:0016787">
    <property type="term" value="F:hydrolase activity"/>
    <property type="evidence" value="ECO:0007669"/>
    <property type="project" value="UniProtKB-KW"/>
</dbReference>
<dbReference type="InterPro" id="IPR050547">
    <property type="entry name" value="DEAD_box_RNA_helicases"/>
</dbReference>
<dbReference type="Pfam" id="PF22590">
    <property type="entry name" value="Cas3-like_C_2"/>
    <property type="match status" value="1"/>
</dbReference>
<sequence>MLDTAAVAERLAPLLLRGRVRSELAAAFGVLGDAWGWTAFLCAVHDLGKYSPTFQALNFPLSSARLGSWAVRDLELVAKLHGVPRRVDTPHGLLTALHLQELLVSWGASRRTAVMIAAALGGHHGHFPAGEVVAQARREINAHGERVWAEQRTTLVAELARLRGLPDPRTLDWAQVDLSVPAAVGLAALTTVSDWIASDTSNFAFAEDEVDLAAYAKDAAVQAEAAVDRLKMSSWSPPGGARFDELFGQSPRSVQEVIERVTADLEGSALVVVEAPTGEGKTKAALQATATMVSQFGLAGSYLGMPTQATSNQMFAVMQAMLTRLGDPTTVSLVHSAAREVLAEPAEVGVDEPGTLDAEAQAWFTRKRSLLSVLGCGTIDQALKGAFRSGHVFVRLAGLANKVVVFDEVHAYDTYMSTLLQRLLMWLGALGAPVVLLSATLPSSRRAELIAAWQAGYRGCYPQEINVPPASKPYPRVTVADTAEVVDHPVEISELNRDRVVHLEHVPDERVVDWLLVAAQGRCVAVVHNLVRRATETYAELERRIKELPEEDRPVLLAINGTLPTGARRRVEQELQGFFGENGMRPRRAIVVGTQAIEQSLDLDFDALITDLAPIDLVFQRAGRVHRHRRDAARGRLTVAITGVVDTPAGPQFPAYLRTVYAPIVLMRTWAALKDLDRIESWTTMAQLVDEVYGDQVACPRGWEAAWRRESDRLAVAQHNDREAAAESYLPQPHMVEVLSELTERPRALRTRKSTGRKR</sequence>
<dbReference type="GO" id="GO:0003723">
    <property type="term" value="F:RNA binding"/>
    <property type="evidence" value="ECO:0007669"/>
    <property type="project" value="TreeGrafter"/>
</dbReference>
<dbReference type="InterPro" id="IPR006474">
    <property type="entry name" value="Helicase_Cas3_CRISPR-ass_core"/>
</dbReference>
<dbReference type="PANTHER" id="PTHR47963">
    <property type="entry name" value="DEAD-BOX ATP-DEPENDENT RNA HELICASE 47, MITOCHONDRIAL"/>
    <property type="match status" value="1"/>
</dbReference>
<dbReference type="NCBIfam" id="TIGR01587">
    <property type="entry name" value="cas3_core"/>
    <property type="match status" value="1"/>
</dbReference>
<dbReference type="InterPro" id="IPR006483">
    <property type="entry name" value="CRISPR-assoc_Cas3_HD"/>
</dbReference>
<comment type="similarity">
    <text evidence="2">In the central section; belongs to the CRISPR-associated helicase Cas3 family.</text>
</comment>
<evidence type="ECO:0000256" key="3">
    <source>
        <dbReference type="ARBA" id="ARBA00022722"/>
    </source>
</evidence>
<dbReference type="PATRIC" id="fig|749927.5.peg.6051"/>
<dbReference type="InterPro" id="IPR014001">
    <property type="entry name" value="Helicase_ATP-bd"/>
</dbReference>
<keyword evidence="3" id="KW-0540">Nuclease</keyword>
<dbReference type="AlphaFoldDB" id="A0A0H3DA89"/>
<evidence type="ECO:0000256" key="7">
    <source>
        <dbReference type="ARBA" id="ARBA00022806"/>
    </source>
</evidence>
<gene>
    <name evidence="12" type="ordered locus">AMED_5814</name>
</gene>
<dbReference type="KEGG" id="amd:AMED_5814"/>
<comment type="similarity">
    <text evidence="1">In the N-terminal section; belongs to the CRISPR-associated nuclease Cas3-HD family.</text>
</comment>
<dbReference type="OrthoDB" id="9810236at2"/>
<organism evidence="12 13">
    <name type="scientific">Amycolatopsis mediterranei (strain U-32)</name>
    <dbReference type="NCBI Taxonomy" id="749927"/>
    <lineage>
        <taxon>Bacteria</taxon>
        <taxon>Bacillati</taxon>
        <taxon>Actinomycetota</taxon>
        <taxon>Actinomycetes</taxon>
        <taxon>Pseudonocardiales</taxon>
        <taxon>Pseudonocardiaceae</taxon>
        <taxon>Amycolatopsis</taxon>
    </lineage>
</organism>
<evidence type="ECO:0000256" key="8">
    <source>
        <dbReference type="ARBA" id="ARBA00022840"/>
    </source>
</evidence>
<dbReference type="InterPro" id="IPR011545">
    <property type="entry name" value="DEAD/DEAH_box_helicase_dom"/>
</dbReference>
<keyword evidence="7" id="KW-0347">Helicase</keyword>
<feature type="domain" description="HD Cas3-type" evidence="11">
    <location>
        <begin position="1"/>
        <end position="196"/>
    </location>
</feature>
<dbReference type="GO" id="GO:0005524">
    <property type="term" value="F:ATP binding"/>
    <property type="evidence" value="ECO:0007669"/>
    <property type="project" value="UniProtKB-KW"/>
</dbReference>
<dbReference type="GO" id="GO:0003724">
    <property type="term" value="F:RNA helicase activity"/>
    <property type="evidence" value="ECO:0007669"/>
    <property type="project" value="TreeGrafter"/>
</dbReference>
<dbReference type="PROSITE" id="PS51192">
    <property type="entry name" value="HELICASE_ATP_BIND_1"/>
    <property type="match status" value="1"/>
</dbReference>
<dbReference type="Gene3D" id="3.40.50.300">
    <property type="entry name" value="P-loop containing nucleotide triphosphate hydrolases"/>
    <property type="match status" value="2"/>
</dbReference>
<evidence type="ECO:0000256" key="6">
    <source>
        <dbReference type="ARBA" id="ARBA00022801"/>
    </source>
</evidence>
<dbReference type="CDD" id="cd17930">
    <property type="entry name" value="DEXHc_cas3"/>
    <property type="match status" value="1"/>
</dbReference>
<dbReference type="Gene3D" id="1.10.3210.30">
    <property type="match status" value="1"/>
</dbReference>
<evidence type="ECO:0000256" key="1">
    <source>
        <dbReference type="ARBA" id="ARBA00006847"/>
    </source>
</evidence>
<name>A0A0H3DA89_AMYMU</name>
<evidence type="ECO:0000256" key="9">
    <source>
        <dbReference type="ARBA" id="ARBA00023118"/>
    </source>
</evidence>
<keyword evidence="8" id="KW-0067">ATP-binding</keyword>
<proteinExistence type="inferred from homology"/>
<dbReference type="Proteomes" id="UP000000328">
    <property type="component" value="Chromosome"/>
</dbReference>
<evidence type="ECO:0000259" key="11">
    <source>
        <dbReference type="PROSITE" id="PS51643"/>
    </source>
</evidence>
<dbReference type="PROSITE" id="PS51643">
    <property type="entry name" value="HD_CAS3"/>
    <property type="match status" value="1"/>
</dbReference>
<evidence type="ECO:0000313" key="13">
    <source>
        <dbReference type="Proteomes" id="UP000000328"/>
    </source>
</evidence>
<dbReference type="Pfam" id="PF18019">
    <property type="entry name" value="Cas3_HD"/>
    <property type="match status" value="1"/>
</dbReference>
<evidence type="ECO:0000313" key="12">
    <source>
        <dbReference type="EMBL" id="ADJ47561.1"/>
    </source>
</evidence>
<dbReference type="eggNOG" id="COG1203">
    <property type="taxonomic scope" value="Bacteria"/>
</dbReference>
<dbReference type="InterPro" id="IPR054712">
    <property type="entry name" value="Cas3-like_dom"/>
</dbReference>
<feature type="domain" description="Helicase ATP-binding" evidence="10">
    <location>
        <begin position="262"/>
        <end position="459"/>
    </location>
</feature>
<evidence type="ECO:0000256" key="4">
    <source>
        <dbReference type="ARBA" id="ARBA00022723"/>
    </source>
</evidence>
<dbReference type="SUPFAM" id="SSF52540">
    <property type="entry name" value="P-loop containing nucleoside triphosphate hydrolases"/>
    <property type="match status" value="1"/>
</dbReference>
<evidence type="ECO:0000256" key="5">
    <source>
        <dbReference type="ARBA" id="ARBA00022741"/>
    </source>
</evidence>
<dbReference type="InterPro" id="IPR038257">
    <property type="entry name" value="CRISPR-assoc_Cas3_HD_sf"/>
</dbReference>
<reference evidence="12 13" key="1">
    <citation type="journal article" date="2010" name="Cell Res.">
        <title>Complete genome sequence of the rifamycin SV-producing Amycolatopsis mediterranei U32 revealed its genetic characteristics in phylogeny and metabolism.</title>
        <authorList>
            <person name="Zhao W."/>
            <person name="Zhong Y."/>
            <person name="Yuan H."/>
            <person name="Wang J."/>
            <person name="Zheng H."/>
            <person name="Wang Y."/>
            <person name="Cen X."/>
            <person name="Xu F."/>
            <person name="Bai J."/>
            <person name="Han X."/>
            <person name="Lu G."/>
            <person name="Zhu Y."/>
            <person name="Shao Z."/>
            <person name="Yan H."/>
            <person name="Li C."/>
            <person name="Peng N."/>
            <person name="Zhang Z."/>
            <person name="Zhang Y."/>
            <person name="Lin W."/>
            <person name="Fan Y."/>
            <person name="Qin Z."/>
            <person name="Hu Y."/>
            <person name="Zhu B."/>
            <person name="Wang S."/>
            <person name="Ding X."/>
            <person name="Zhao G.P."/>
        </authorList>
    </citation>
    <scope>NUCLEOTIDE SEQUENCE [LARGE SCALE GENOMIC DNA]</scope>
    <source>
        <strain evidence="13">U-32</strain>
    </source>
</reference>
<dbReference type="Pfam" id="PF00270">
    <property type="entry name" value="DEAD"/>
    <property type="match status" value="1"/>
</dbReference>
<dbReference type="GO" id="GO:0004518">
    <property type="term" value="F:nuclease activity"/>
    <property type="evidence" value="ECO:0007669"/>
    <property type="project" value="UniProtKB-KW"/>
</dbReference>
<keyword evidence="5" id="KW-0547">Nucleotide-binding</keyword>
<keyword evidence="4" id="KW-0479">Metal-binding</keyword>
<dbReference type="EMBL" id="CP002000">
    <property type="protein sequence ID" value="ADJ47561.1"/>
    <property type="molecule type" value="Genomic_DNA"/>
</dbReference>
<dbReference type="InterPro" id="IPR027417">
    <property type="entry name" value="P-loop_NTPase"/>
</dbReference>
<accession>A0A0H3DA89</accession>
<dbReference type="GO" id="GO:0046872">
    <property type="term" value="F:metal ion binding"/>
    <property type="evidence" value="ECO:0007669"/>
    <property type="project" value="UniProtKB-KW"/>
</dbReference>
<dbReference type="PANTHER" id="PTHR47963:SF9">
    <property type="entry name" value="CRISPR-ASSOCIATED ENDONUCLEASE_HELICASE CAS3"/>
    <property type="match status" value="1"/>
</dbReference>
<evidence type="ECO:0000256" key="2">
    <source>
        <dbReference type="ARBA" id="ARBA00009046"/>
    </source>
</evidence>
<protein>
    <submittedName>
        <fullName evidence="12">CRISPR-associated helicase Cas3</fullName>
    </submittedName>
</protein>
<evidence type="ECO:0000259" key="10">
    <source>
        <dbReference type="PROSITE" id="PS51192"/>
    </source>
</evidence>
<keyword evidence="9" id="KW-0051">Antiviral defense</keyword>
<dbReference type="HOGENOM" id="CLU_013924_1_0_11"/>
<dbReference type="NCBIfam" id="TIGR01596">
    <property type="entry name" value="cas3_HD"/>
    <property type="match status" value="1"/>
</dbReference>
<dbReference type="CDD" id="cd09641">
    <property type="entry name" value="Cas3''_I"/>
    <property type="match status" value="1"/>
</dbReference>